<dbReference type="OrthoDB" id="2160351at2759"/>
<evidence type="ECO:0000313" key="3">
    <source>
        <dbReference type="Proteomes" id="UP000030752"/>
    </source>
</evidence>
<feature type="region of interest" description="Disordered" evidence="1">
    <location>
        <begin position="29"/>
        <end position="49"/>
    </location>
</feature>
<sequence length="82" mass="9351">MNLLYPALQAALQVHDGLPDAVALIMTPHRDGESGLPHQHRSEWRPQLGTPIRRPTFEKARSIQPCRQLLGRQLVCVEQKYD</sequence>
<dbReference type="AlphaFoldDB" id="W2S5M1"/>
<name>W2S5M1_CYPE1</name>
<keyword evidence="3" id="KW-1185">Reference proteome</keyword>
<dbReference type="HOGENOM" id="CLU_2558239_0_0_1"/>
<evidence type="ECO:0000313" key="2">
    <source>
        <dbReference type="EMBL" id="ETN44006.1"/>
    </source>
</evidence>
<dbReference type="VEuPathDB" id="FungiDB:HMPREF1541_10871"/>
<organism evidence="2 3">
    <name type="scientific">Cyphellophora europaea (strain CBS 101466)</name>
    <name type="common">Phialophora europaea</name>
    <dbReference type="NCBI Taxonomy" id="1220924"/>
    <lineage>
        <taxon>Eukaryota</taxon>
        <taxon>Fungi</taxon>
        <taxon>Dikarya</taxon>
        <taxon>Ascomycota</taxon>
        <taxon>Pezizomycotina</taxon>
        <taxon>Eurotiomycetes</taxon>
        <taxon>Chaetothyriomycetidae</taxon>
        <taxon>Chaetothyriales</taxon>
        <taxon>Cyphellophoraceae</taxon>
        <taxon>Cyphellophora</taxon>
    </lineage>
</organism>
<reference evidence="2 3" key="1">
    <citation type="submission" date="2013-03" db="EMBL/GenBank/DDBJ databases">
        <title>The Genome Sequence of Phialophora europaea CBS 101466.</title>
        <authorList>
            <consortium name="The Broad Institute Genomics Platform"/>
            <person name="Cuomo C."/>
            <person name="de Hoog S."/>
            <person name="Gorbushina A."/>
            <person name="Walker B."/>
            <person name="Young S.K."/>
            <person name="Zeng Q."/>
            <person name="Gargeya S."/>
            <person name="Fitzgerald M."/>
            <person name="Haas B."/>
            <person name="Abouelleil A."/>
            <person name="Allen A.W."/>
            <person name="Alvarado L."/>
            <person name="Arachchi H.M."/>
            <person name="Berlin A.M."/>
            <person name="Chapman S.B."/>
            <person name="Gainer-Dewar J."/>
            <person name="Goldberg J."/>
            <person name="Griggs A."/>
            <person name="Gujja S."/>
            <person name="Hansen M."/>
            <person name="Howarth C."/>
            <person name="Imamovic A."/>
            <person name="Ireland A."/>
            <person name="Larimer J."/>
            <person name="McCowan C."/>
            <person name="Murphy C."/>
            <person name="Pearson M."/>
            <person name="Poon T.W."/>
            <person name="Priest M."/>
            <person name="Roberts A."/>
            <person name="Saif S."/>
            <person name="Shea T."/>
            <person name="Sisk P."/>
            <person name="Sykes S."/>
            <person name="Wortman J."/>
            <person name="Nusbaum C."/>
            <person name="Birren B."/>
        </authorList>
    </citation>
    <scope>NUCLEOTIDE SEQUENCE [LARGE SCALE GENOMIC DNA]</scope>
    <source>
        <strain evidence="2 3">CBS 101466</strain>
    </source>
</reference>
<dbReference type="RefSeq" id="XP_008713762.1">
    <property type="nucleotide sequence ID" value="XM_008715540.1"/>
</dbReference>
<dbReference type="InParanoid" id="W2S5M1"/>
<proteinExistence type="predicted"/>
<dbReference type="Proteomes" id="UP000030752">
    <property type="component" value="Unassembled WGS sequence"/>
</dbReference>
<dbReference type="GeneID" id="19978210"/>
<dbReference type="EMBL" id="KB822716">
    <property type="protein sequence ID" value="ETN44006.1"/>
    <property type="molecule type" value="Genomic_DNA"/>
</dbReference>
<evidence type="ECO:0000256" key="1">
    <source>
        <dbReference type="SAM" id="MobiDB-lite"/>
    </source>
</evidence>
<protein>
    <submittedName>
        <fullName evidence="2">Uncharacterized protein</fullName>
    </submittedName>
</protein>
<accession>W2S5M1</accession>
<gene>
    <name evidence="2" type="ORF">HMPREF1541_10871</name>
</gene>